<accession>A0A2G5CWT5</accession>
<dbReference type="AlphaFoldDB" id="A0A2G5CWT5"/>
<gene>
    <name evidence="1" type="ORF">AQUCO_03500231v1</name>
</gene>
<evidence type="ECO:0000313" key="1">
    <source>
        <dbReference type="EMBL" id="PIA35729.1"/>
    </source>
</evidence>
<dbReference type="STRING" id="218851.A0A2G5CWT5"/>
<dbReference type="SUPFAM" id="SSF53686">
    <property type="entry name" value="Tryptophan synthase beta subunit-like PLP-dependent enzymes"/>
    <property type="match status" value="1"/>
</dbReference>
<reference evidence="1 2" key="1">
    <citation type="submission" date="2017-09" db="EMBL/GenBank/DDBJ databases">
        <title>WGS assembly of Aquilegia coerulea Goldsmith.</title>
        <authorList>
            <person name="Hodges S."/>
            <person name="Kramer E."/>
            <person name="Nordborg M."/>
            <person name="Tomkins J."/>
            <person name="Borevitz J."/>
            <person name="Derieg N."/>
            <person name="Yan J."/>
            <person name="Mihaltcheva S."/>
            <person name="Hayes R.D."/>
            <person name="Rokhsar D."/>
        </authorList>
    </citation>
    <scope>NUCLEOTIDE SEQUENCE [LARGE SCALE GENOMIC DNA]</scope>
    <source>
        <strain evidence="2">cv. Goldsmith</strain>
    </source>
</reference>
<keyword evidence="2" id="KW-1185">Reference proteome</keyword>
<dbReference type="Gene3D" id="3.40.50.1100">
    <property type="match status" value="1"/>
</dbReference>
<evidence type="ECO:0000313" key="2">
    <source>
        <dbReference type="Proteomes" id="UP000230069"/>
    </source>
</evidence>
<proteinExistence type="predicted"/>
<name>A0A2G5CWT5_AQUCA</name>
<protein>
    <submittedName>
        <fullName evidence="1">Uncharacterized protein</fullName>
    </submittedName>
</protein>
<dbReference type="EMBL" id="KZ305052">
    <property type="protein sequence ID" value="PIA35729.1"/>
    <property type="molecule type" value="Genomic_DNA"/>
</dbReference>
<dbReference type="OrthoDB" id="10259545at2759"/>
<organism evidence="1 2">
    <name type="scientific">Aquilegia coerulea</name>
    <name type="common">Rocky mountain columbine</name>
    <dbReference type="NCBI Taxonomy" id="218851"/>
    <lineage>
        <taxon>Eukaryota</taxon>
        <taxon>Viridiplantae</taxon>
        <taxon>Streptophyta</taxon>
        <taxon>Embryophyta</taxon>
        <taxon>Tracheophyta</taxon>
        <taxon>Spermatophyta</taxon>
        <taxon>Magnoliopsida</taxon>
        <taxon>Ranunculales</taxon>
        <taxon>Ranunculaceae</taxon>
        <taxon>Thalictroideae</taxon>
        <taxon>Aquilegia</taxon>
    </lineage>
</organism>
<dbReference type="InterPro" id="IPR050214">
    <property type="entry name" value="Cys_Synth/Cystath_Beta-Synth"/>
</dbReference>
<sequence>MSAELVLLGPCSSVNDSSGYSMIEVAEEKGLYGGQATGGDTGIGLAFMTAAIGYKLIITMPPLMNKIYFLLPTIEAKN</sequence>
<dbReference type="Proteomes" id="UP000230069">
    <property type="component" value="Unassembled WGS sequence"/>
</dbReference>
<dbReference type="PANTHER" id="PTHR10314">
    <property type="entry name" value="CYSTATHIONINE BETA-SYNTHASE"/>
    <property type="match status" value="1"/>
</dbReference>
<dbReference type="InParanoid" id="A0A2G5CWT5"/>
<dbReference type="InterPro" id="IPR036052">
    <property type="entry name" value="TrpB-like_PALP_sf"/>
</dbReference>